<dbReference type="Proteomes" id="UP000039541">
    <property type="component" value="Unassembled WGS sequence"/>
</dbReference>
<evidence type="ECO:0000313" key="1">
    <source>
        <dbReference type="EMBL" id="CNV32816.1"/>
    </source>
</evidence>
<evidence type="ECO:0000313" key="2">
    <source>
        <dbReference type="Proteomes" id="UP000039541"/>
    </source>
</evidence>
<gene>
    <name evidence="1" type="ORF">ERS008202_04999</name>
</gene>
<organism evidence="1 2">
    <name type="scientific">Salmonella enterica subsp. enterica serovar Bovismorbificans</name>
    <dbReference type="NCBI Taxonomy" id="58097"/>
    <lineage>
        <taxon>Bacteria</taxon>
        <taxon>Pseudomonadati</taxon>
        <taxon>Pseudomonadota</taxon>
        <taxon>Gammaproteobacteria</taxon>
        <taxon>Enterobacterales</taxon>
        <taxon>Enterobacteriaceae</taxon>
        <taxon>Salmonella</taxon>
    </lineage>
</organism>
<proteinExistence type="predicted"/>
<name>A0A655ESA9_SALET</name>
<sequence>MLTLSHISQPGIIPDARRRALGSVEPRLAAVNAQAHHVDIRRYRHLEVRTHIISQIIVGNTAVIDQFNMVNGDLRIDGDRQRR</sequence>
<dbReference type="AlphaFoldDB" id="A0A655ESA9"/>
<dbReference type="EMBL" id="CQPC01000150">
    <property type="protein sequence ID" value="CNV32816.1"/>
    <property type="molecule type" value="Genomic_DNA"/>
</dbReference>
<protein>
    <submittedName>
        <fullName evidence="1">Uncharacterized protein</fullName>
    </submittedName>
</protein>
<reference evidence="1 2" key="1">
    <citation type="submission" date="2015-03" db="EMBL/GenBank/DDBJ databases">
        <authorList>
            <consortium name="Pathogen Informatics"/>
        </authorList>
    </citation>
    <scope>NUCLEOTIDE SEQUENCE [LARGE SCALE GENOMIC DNA]</scope>
    <source>
        <strain evidence="1 2">3476</strain>
    </source>
</reference>
<accession>A0A655ESA9</accession>